<feature type="coiled-coil region" evidence="1">
    <location>
        <begin position="1"/>
        <end position="42"/>
    </location>
</feature>
<dbReference type="EMBL" id="JACYNP010000016">
    <property type="protein sequence ID" value="MBD8124351.1"/>
    <property type="molecule type" value="Genomic_DNA"/>
</dbReference>
<organism evidence="2 3">
    <name type="scientific">Pseudomonas lutea</name>
    <dbReference type="NCBI Taxonomy" id="243924"/>
    <lineage>
        <taxon>Bacteria</taxon>
        <taxon>Pseudomonadati</taxon>
        <taxon>Pseudomonadota</taxon>
        <taxon>Gammaproteobacteria</taxon>
        <taxon>Pseudomonadales</taxon>
        <taxon>Pseudomonadaceae</taxon>
        <taxon>Pseudomonas</taxon>
    </lineage>
</organism>
<keyword evidence="3" id="KW-1185">Reference proteome</keyword>
<evidence type="ECO:0000313" key="3">
    <source>
        <dbReference type="Proteomes" id="UP000625247"/>
    </source>
</evidence>
<proteinExistence type="predicted"/>
<evidence type="ECO:0000256" key="1">
    <source>
        <dbReference type="SAM" id="Coils"/>
    </source>
</evidence>
<sequence length="355" mass="40365">MQNLIQENDALLLELHNTQEDLERAVKAVDALETQLTAVTARLNRMCDAYPRHVDVGQVSVRGRRYDENRTTSDWLLQELAVDPSRIETVHVSFDTKPGNEQLKFPRLVDNLEVNSWIDWSSISDPADELAISKHLPIFDCRSGKPGKYLNASEWGTLRKILDAITQLLQQSSDLNGLPANMKKAHVAAIKILMNAAMSWPIMLRYDHWDLIGVDLRSNYMGLKLKVSNAAINARHIPELVFTFATVDEGETSIGSYPRLEFAEESRHYLESWFPETADHRGARWELRFATPNEMDMKVWNTLSGEDQVFMTAIIAELPIAVAGVVSNNSSFKNHRKEWVNIADSMRNIARQHLT</sequence>
<evidence type="ECO:0000313" key="2">
    <source>
        <dbReference type="EMBL" id="MBD8124351.1"/>
    </source>
</evidence>
<comment type="caution">
    <text evidence="2">The sequence shown here is derived from an EMBL/GenBank/DDBJ whole genome shotgun (WGS) entry which is preliminary data.</text>
</comment>
<dbReference type="RefSeq" id="WP_191946023.1">
    <property type="nucleotide sequence ID" value="NZ_JACYNP010000016.1"/>
</dbReference>
<gene>
    <name evidence="2" type="ORF">IFT62_24395</name>
</gene>
<accession>A0ABR9AE98</accession>
<keyword evidence="1" id="KW-0175">Coiled coil</keyword>
<dbReference type="Proteomes" id="UP000625247">
    <property type="component" value="Unassembled WGS sequence"/>
</dbReference>
<reference evidence="2 3" key="1">
    <citation type="journal article" date="2020" name="FEMS Microbiol. Ecol.">
        <title>Temporal dynamics of bacterial communities during seed development and maturation.</title>
        <authorList>
            <person name="Chesneau G."/>
            <person name="Torres-Cortes G."/>
            <person name="Briand M."/>
            <person name="Darrasse A."/>
            <person name="Preveaux A."/>
            <person name="Marais C."/>
            <person name="Jacques M.A."/>
            <person name="Shade A."/>
            <person name="Barret M."/>
        </authorList>
    </citation>
    <scope>NUCLEOTIDE SEQUENCE [LARGE SCALE GENOMIC DNA]</scope>
    <source>
        <strain evidence="2 3">CFBP13723</strain>
    </source>
</reference>
<protein>
    <submittedName>
        <fullName evidence="2">Uncharacterized protein</fullName>
    </submittedName>
</protein>
<name>A0ABR9AE98_9PSED</name>